<evidence type="ECO:0000313" key="4">
    <source>
        <dbReference type="Proteomes" id="UP001497623"/>
    </source>
</evidence>
<dbReference type="EMBL" id="CAXKWB010012839">
    <property type="protein sequence ID" value="CAL4105676.1"/>
    <property type="molecule type" value="Genomic_DNA"/>
</dbReference>
<feature type="compositionally biased region" description="Polar residues" evidence="1">
    <location>
        <begin position="108"/>
        <end position="121"/>
    </location>
</feature>
<comment type="caution">
    <text evidence="3">The sequence shown here is derived from an EMBL/GenBank/DDBJ whole genome shotgun (WGS) entry which is preliminary data.</text>
</comment>
<reference evidence="3 4" key="1">
    <citation type="submission" date="2024-05" db="EMBL/GenBank/DDBJ databases">
        <authorList>
            <person name="Wallberg A."/>
        </authorList>
    </citation>
    <scope>NUCLEOTIDE SEQUENCE [LARGE SCALE GENOMIC DNA]</scope>
</reference>
<dbReference type="Proteomes" id="UP001497623">
    <property type="component" value="Unassembled WGS sequence"/>
</dbReference>
<dbReference type="SUPFAM" id="SSF52833">
    <property type="entry name" value="Thioredoxin-like"/>
    <property type="match status" value="2"/>
</dbReference>
<dbReference type="Gene3D" id="3.40.30.10">
    <property type="entry name" value="Glutaredoxin"/>
    <property type="match status" value="2"/>
</dbReference>
<proteinExistence type="predicted"/>
<name>A0AAV2QXW4_MEGNR</name>
<protein>
    <recommendedName>
        <fullName evidence="2">Thioredoxin domain-containing protein</fullName>
    </recommendedName>
</protein>
<accession>A0AAV2QXW4</accession>
<dbReference type="InterPro" id="IPR052792">
    <property type="entry name" value="Thioredoxin_dom-contain_11"/>
</dbReference>
<dbReference type="InterPro" id="IPR036249">
    <property type="entry name" value="Thioredoxin-like_sf"/>
</dbReference>
<feature type="domain" description="Thioredoxin" evidence="2">
    <location>
        <begin position="873"/>
        <end position="956"/>
    </location>
</feature>
<dbReference type="PANTHER" id="PTHR46497:SF1">
    <property type="entry name" value="THIOREDOXIN DOMAIN-CONTAINING PROTEIN 11"/>
    <property type="match status" value="1"/>
</dbReference>
<feature type="domain" description="Thioredoxin" evidence="2">
    <location>
        <begin position="309"/>
        <end position="400"/>
    </location>
</feature>
<dbReference type="PANTHER" id="PTHR46497">
    <property type="entry name" value="THIOREDOXIN DOMAIN-CONTAINING PROTEIN 11"/>
    <property type="match status" value="1"/>
</dbReference>
<dbReference type="AlphaFoldDB" id="A0AAV2QXW4"/>
<dbReference type="Pfam" id="PF00085">
    <property type="entry name" value="Thioredoxin"/>
    <property type="match status" value="2"/>
</dbReference>
<evidence type="ECO:0000259" key="2">
    <source>
        <dbReference type="Pfam" id="PF00085"/>
    </source>
</evidence>
<feature type="compositionally biased region" description="Polar residues" evidence="1">
    <location>
        <begin position="144"/>
        <end position="154"/>
    </location>
</feature>
<dbReference type="InterPro" id="IPR013766">
    <property type="entry name" value="Thioredoxin_domain"/>
</dbReference>
<feature type="compositionally biased region" description="Pro residues" evidence="1">
    <location>
        <begin position="40"/>
        <end position="49"/>
    </location>
</feature>
<feature type="compositionally biased region" description="Basic and acidic residues" evidence="1">
    <location>
        <begin position="199"/>
        <end position="213"/>
    </location>
</feature>
<gene>
    <name evidence="3" type="ORF">MNOR_LOCUS18147</name>
</gene>
<sequence length="1104" mass="123649">MPAVDANGSGDEASTAPQHNPATTSAATTKTAPLSSNPTEEPPPQPPDILKPLLKTLPAKVPVSKGSIIQQATFEDFSSSKGQILEETHISTISEKEIRPPKSIIDQEITSQDTLVTNAPPLSSKEKNTCNKQGSESNKVHPVKSSSIEKQINSHNHDSKKIVTVYVKDYPKDSQSKESALTKKEFLDTSEPDPIKSGSTKEEEQVEISESHNFRSTILLHEDSSPEDSPPEDSPKKVKKSKSKKTIYRSMLLILKISIATAIATFLSALCSGSLQSETKTPSPFFPPYSLVSDFYTGQVSELVDRLLSSDISLVVYYAPWDRDCQELRWELEKVARFHHEQVFIAAINCWQPGSQCRQTYKIRPYPAIVAHIRAPSGLETKAVAYEGPRKAAHIINFLSRALKPFSHVTSAADLAKLQTQYDSTVLGYYDFSSGSIPPGFRSFHLAALRTMGNPKGSSIGWGVVTNLKAAKSLSFNQTRSIHYVLWNTTLLYTGAASANSESISNWVLRRYDKTCRWLDFPATKTLDLNNILTKGPTLMLFMPDNPYYETNDPYSVLREVSLEYHNCEEKSRLQRMASIISSARTHGRNQLRQAQKKCHEYIKDKLKTMEILKQQQNDQCFKSLSASDPNFSDDFVVRKCSNTGSNKWTSEVSHSCSLPSYSSARDSLIQHAQSLLSVFSDSCREMILQYTPWEDQNNVCCYRNSTVNKNTNQELTEVKKMESSNEIYNQHIIDDHIEKMLTASALDQCKRLFHGSMIAPHALLKELTPDESITGLGCKTNKTLSFVAVDSLRHNDVAQRMGLNLTAKHPHKTGAVIVDTKNDVHFILDVSVNKQTLVNFILNYTSGELDRARVSRSDGAHSSCPDGQVCLVELNSDNYFNVTHQKGQIVMVLHYTRVCGACTTIGHALLTLAHHVKHIPSVTIARVDVSRNTLPWQFNFDSLPTIVIYPQHNKGNSHMFDSDHEVTLSNLMSFLVANLPFPQRLTLALNSCGPACARKAMHLSRQRTSHLHRRLTSATIQLQQMVTDLSIHSGNKQQLLLDNKSQLDKLILSLRNNLRHLARIQQHLRHSIENRGRDKLYQGAYETTLKEDILNLLDPTKKL</sequence>
<keyword evidence="4" id="KW-1185">Reference proteome</keyword>
<evidence type="ECO:0000256" key="1">
    <source>
        <dbReference type="SAM" id="MobiDB-lite"/>
    </source>
</evidence>
<feature type="region of interest" description="Disordered" evidence="1">
    <location>
        <begin position="1"/>
        <end position="53"/>
    </location>
</feature>
<feature type="compositionally biased region" description="Basic and acidic residues" evidence="1">
    <location>
        <begin position="174"/>
        <end position="187"/>
    </location>
</feature>
<evidence type="ECO:0000313" key="3">
    <source>
        <dbReference type="EMBL" id="CAL4105676.1"/>
    </source>
</evidence>
<feature type="region of interest" description="Disordered" evidence="1">
    <location>
        <begin position="174"/>
        <end position="241"/>
    </location>
</feature>
<feature type="compositionally biased region" description="Low complexity" evidence="1">
    <location>
        <begin position="22"/>
        <end position="32"/>
    </location>
</feature>
<organism evidence="3 4">
    <name type="scientific">Meganyctiphanes norvegica</name>
    <name type="common">Northern krill</name>
    <name type="synonym">Thysanopoda norvegica</name>
    <dbReference type="NCBI Taxonomy" id="48144"/>
    <lineage>
        <taxon>Eukaryota</taxon>
        <taxon>Metazoa</taxon>
        <taxon>Ecdysozoa</taxon>
        <taxon>Arthropoda</taxon>
        <taxon>Crustacea</taxon>
        <taxon>Multicrustacea</taxon>
        <taxon>Malacostraca</taxon>
        <taxon>Eumalacostraca</taxon>
        <taxon>Eucarida</taxon>
        <taxon>Euphausiacea</taxon>
        <taxon>Euphausiidae</taxon>
        <taxon>Meganyctiphanes</taxon>
    </lineage>
</organism>
<feature type="region of interest" description="Disordered" evidence="1">
    <location>
        <begin position="92"/>
        <end position="156"/>
    </location>
</feature>